<dbReference type="InterPro" id="IPR008978">
    <property type="entry name" value="HSP20-like_chaperone"/>
</dbReference>
<reference evidence="4 5" key="1">
    <citation type="journal article" date="2015" name="Genome Announc.">
        <title>Expanding the biotechnology potential of lactobacilli through comparative genomics of 213 strains and associated genera.</title>
        <authorList>
            <person name="Sun Z."/>
            <person name="Harris H.M."/>
            <person name="McCann A."/>
            <person name="Guo C."/>
            <person name="Argimon S."/>
            <person name="Zhang W."/>
            <person name="Yang X."/>
            <person name="Jeffery I.B."/>
            <person name="Cooney J.C."/>
            <person name="Kagawa T.F."/>
            <person name="Liu W."/>
            <person name="Song Y."/>
            <person name="Salvetti E."/>
            <person name="Wrobel A."/>
            <person name="Rasinkangas P."/>
            <person name="Parkhill J."/>
            <person name="Rea M.C."/>
            <person name="O'Sullivan O."/>
            <person name="Ritari J."/>
            <person name="Douillard F.P."/>
            <person name="Paul Ross R."/>
            <person name="Yang R."/>
            <person name="Briner A.E."/>
            <person name="Felis G.E."/>
            <person name="de Vos W.M."/>
            <person name="Barrangou R."/>
            <person name="Klaenhammer T.R."/>
            <person name="Caufield P.W."/>
            <person name="Cui Y."/>
            <person name="Zhang H."/>
            <person name="O'Toole P.W."/>
        </authorList>
    </citation>
    <scope>NUCLEOTIDE SEQUENCE [LARGE SCALE GENOMIC DNA]</scope>
    <source>
        <strain evidence="4 5">DSM 16230</strain>
    </source>
</reference>
<dbReference type="Pfam" id="PF00011">
    <property type="entry name" value="HSP20"/>
    <property type="match status" value="1"/>
</dbReference>
<evidence type="ECO:0000256" key="1">
    <source>
        <dbReference type="PROSITE-ProRule" id="PRU00285"/>
    </source>
</evidence>
<dbReference type="AlphaFoldDB" id="A0A0R1V4A3"/>
<dbReference type="InterPro" id="IPR031107">
    <property type="entry name" value="Small_HSP"/>
</dbReference>
<comment type="caution">
    <text evidence="4">The sequence shown here is derived from an EMBL/GenBank/DDBJ whole genome shotgun (WGS) entry which is preliminary data.</text>
</comment>
<organism evidence="4 5">
    <name type="scientific">Liquorilactobacillus satsumensis DSM 16230 = JCM 12392</name>
    <dbReference type="NCBI Taxonomy" id="1423801"/>
    <lineage>
        <taxon>Bacteria</taxon>
        <taxon>Bacillati</taxon>
        <taxon>Bacillota</taxon>
        <taxon>Bacilli</taxon>
        <taxon>Lactobacillales</taxon>
        <taxon>Lactobacillaceae</taxon>
        <taxon>Liquorilactobacillus</taxon>
    </lineage>
</organism>
<gene>
    <name evidence="4" type="ORF">FD50_GL001596</name>
</gene>
<name>A0A0R1V4A3_9LACO</name>
<dbReference type="STRING" id="1423801.FD50_GL001596"/>
<dbReference type="Proteomes" id="UP000051166">
    <property type="component" value="Unassembled WGS sequence"/>
</dbReference>
<dbReference type="Gene3D" id="2.60.40.790">
    <property type="match status" value="1"/>
</dbReference>
<dbReference type="RefSeq" id="WP_054757943.1">
    <property type="nucleotide sequence ID" value="NZ_AZFQ01000011.1"/>
</dbReference>
<evidence type="ECO:0000256" key="2">
    <source>
        <dbReference type="RuleBase" id="RU003616"/>
    </source>
</evidence>
<dbReference type="PANTHER" id="PTHR11527">
    <property type="entry name" value="HEAT-SHOCK PROTEIN 20 FAMILY MEMBER"/>
    <property type="match status" value="1"/>
</dbReference>
<feature type="domain" description="SHSP" evidence="3">
    <location>
        <begin position="28"/>
        <end position="143"/>
    </location>
</feature>
<protein>
    <submittedName>
        <fullName evidence="4">Heat shock protein Hsp20</fullName>
    </submittedName>
</protein>
<dbReference type="PATRIC" id="fig|1423801.4.peg.1634"/>
<keyword evidence="5" id="KW-1185">Reference proteome</keyword>
<evidence type="ECO:0000313" key="5">
    <source>
        <dbReference type="Proteomes" id="UP000051166"/>
    </source>
</evidence>
<dbReference type="OrthoDB" id="9811615at2"/>
<sequence length="143" mass="16248">MANELSNRFNNWMKPDDFFNNLGRSLFDSDSFFNRDLKTDVKETDKEFVVKVDIPGVTKKDISLAYTDGKLTVSAKRDSFKDESDKEGNVITSERSYGRFTRQYSLPNVDQTGITAKYTAGVLEVTLPKLKNVSSSKNQIEIE</sequence>
<evidence type="ECO:0000259" key="3">
    <source>
        <dbReference type="PROSITE" id="PS01031"/>
    </source>
</evidence>
<dbReference type="SUPFAM" id="SSF49764">
    <property type="entry name" value="HSP20-like chaperones"/>
    <property type="match status" value="1"/>
</dbReference>
<dbReference type="CDD" id="cd06471">
    <property type="entry name" value="ACD_LpsHSP_like"/>
    <property type="match status" value="1"/>
</dbReference>
<proteinExistence type="inferred from homology"/>
<accession>A0A0R1V4A3</accession>
<dbReference type="InterPro" id="IPR002068">
    <property type="entry name" value="A-crystallin/Hsp20_dom"/>
</dbReference>
<dbReference type="EMBL" id="AZFQ01000011">
    <property type="protein sequence ID" value="KRM00335.1"/>
    <property type="molecule type" value="Genomic_DNA"/>
</dbReference>
<comment type="similarity">
    <text evidence="1 2">Belongs to the small heat shock protein (HSP20) family.</text>
</comment>
<evidence type="ECO:0000313" key="4">
    <source>
        <dbReference type="EMBL" id="KRM00335.1"/>
    </source>
</evidence>
<dbReference type="GeneID" id="98307102"/>
<dbReference type="PROSITE" id="PS01031">
    <property type="entry name" value="SHSP"/>
    <property type="match status" value="1"/>
</dbReference>
<keyword evidence="4" id="KW-0346">Stress response</keyword>